<protein>
    <recommendedName>
        <fullName evidence="3">Quinate 5-dehydrogenase</fullName>
    </recommendedName>
</protein>
<name>A0A0B7MKG1_9FIRM</name>
<dbReference type="AlphaFoldDB" id="A0A0B7MKG1"/>
<dbReference type="Proteomes" id="UP000046155">
    <property type="component" value="Unassembled WGS sequence"/>
</dbReference>
<organism evidence="1 2">
    <name type="scientific">Syntrophaceticus schinkii</name>
    <dbReference type="NCBI Taxonomy" id="499207"/>
    <lineage>
        <taxon>Bacteria</taxon>
        <taxon>Bacillati</taxon>
        <taxon>Bacillota</taxon>
        <taxon>Clostridia</taxon>
        <taxon>Thermoanaerobacterales</taxon>
        <taxon>Thermoanaerobacterales Family III. Incertae Sedis</taxon>
        <taxon>Syntrophaceticus</taxon>
    </lineage>
</organism>
<accession>A0A0B7MKG1</accession>
<proteinExistence type="predicted"/>
<sequence>MKRVVGISIGSSKRDHKVEAEFLGEKFLIERIGTDGDMNRAIEMIRELDGKVDAFGMGGIDLYLVAGGRRYALREAKKIAAAAVKTPIVDGSGLKNTLERRVIDYLQQELKWEFKGKRALVVAGVDRFGIAEALWDAGCKTTYGDLIFALGIPIPVHKLSTLRFLAYTLLPILSQLPFKYLYPTGKKQDTVSTKHEFYYQDNDIITGDFHFIRKYMPQELPGKVIITNTVTKDDLELLRERGVKILVTTTPEMQGRSFGTNVLEGVLITLLGKRVDEVTPEDYSSLLDELQLKPRIVYLQEEQPNSSPHKKEPVSSVN</sequence>
<dbReference type="OrthoDB" id="9780944at2"/>
<evidence type="ECO:0000313" key="1">
    <source>
        <dbReference type="EMBL" id="CEO88147.1"/>
    </source>
</evidence>
<evidence type="ECO:0008006" key="3">
    <source>
        <dbReference type="Google" id="ProtNLM"/>
    </source>
</evidence>
<dbReference type="RefSeq" id="WP_044664373.1">
    <property type="nucleotide sequence ID" value="NZ_CDRZ01000058.1"/>
</dbReference>
<evidence type="ECO:0000313" key="2">
    <source>
        <dbReference type="Proteomes" id="UP000046155"/>
    </source>
</evidence>
<dbReference type="EMBL" id="CDRZ01000058">
    <property type="protein sequence ID" value="CEO88147.1"/>
    <property type="molecule type" value="Genomic_DNA"/>
</dbReference>
<gene>
    <name evidence="1" type="ORF">SSCH_1500005</name>
</gene>
<keyword evidence="2" id="KW-1185">Reference proteome</keyword>
<reference evidence="2" key="1">
    <citation type="submission" date="2015-01" db="EMBL/GenBank/DDBJ databases">
        <authorList>
            <person name="Manzoor Shahid"/>
            <person name="Zubair Saima"/>
        </authorList>
    </citation>
    <scope>NUCLEOTIDE SEQUENCE [LARGE SCALE GENOMIC DNA]</scope>
    <source>
        <strain evidence="2">Sp3</strain>
    </source>
</reference>